<dbReference type="Proteomes" id="UP001162483">
    <property type="component" value="Unassembled WGS sequence"/>
</dbReference>
<evidence type="ECO:0000313" key="3">
    <source>
        <dbReference type="EMBL" id="CAI9532161.1"/>
    </source>
</evidence>
<dbReference type="SUPFAM" id="SSF47113">
    <property type="entry name" value="Histone-fold"/>
    <property type="match status" value="1"/>
</dbReference>
<dbReference type="Gene3D" id="1.10.20.10">
    <property type="entry name" value="Histone, subunit A"/>
    <property type="match status" value="1"/>
</dbReference>
<dbReference type="PRINTS" id="PR00622">
    <property type="entry name" value="HISTONEH3"/>
</dbReference>
<sequence length="87" mass="9825">MALQEAREAYLIGLFEDINLCVIHAKSVTIMVKDIQLAHRIHGGRAEKITNSTQPGEHKEKKIIQPPHLGIGKLQYITFLLLDLLLQ</sequence>
<keyword evidence="4" id="KW-1185">Reference proteome</keyword>
<dbReference type="EMBL" id="CATNWA010000045">
    <property type="protein sequence ID" value="CAI9532161.1"/>
    <property type="molecule type" value="Genomic_DNA"/>
</dbReference>
<comment type="similarity">
    <text evidence="1">Belongs to the histone H3 family.</text>
</comment>
<evidence type="ECO:0000256" key="1">
    <source>
        <dbReference type="ARBA" id="ARBA00010343"/>
    </source>
</evidence>
<dbReference type="InterPro" id="IPR009072">
    <property type="entry name" value="Histone-fold"/>
</dbReference>
<organism evidence="3 4">
    <name type="scientific">Staurois parvus</name>
    <dbReference type="NCBI Taxonomy" id="386267"/>
    <lineage>
        <taxon>Eukaryota</taxon>
        <taxon>Metazoa</taxon>
        <taxon>Chordata</taxon>
        <taxon>Craniata</taxon>
        <taxon>Vertebrata</taxon>
        <taxon>Euteleostomi</taxon>
        <taxon>Amphibia</taxon>
        <taxon>Batrachia</taxon>
        <taxon>Anura</taxon>
        <taxon>Neobatrachia</taxon>
        <taxon>Ranoidea</taxon>
        <taxon>Ranidae</taxon>
        <taxon>Staurois</taxon>
    </lineage>
</organism>
<evidence type="ECO:0000259" key="2">
    <source>
        <dbReference type="Pfam" id="PF00125"/>
    </source>
</evidence>
<accession>A0ABN9ABV5</accession>
<dbReference type="PANTHER" id="PTHR11426">
    <property type="entry name" value="HISTONE H3"/>
    <property type="match status" value="1"/>
</dbReference>
<protein>
    <recommendedName>
        <fullName evidence="2">Core Histone H2A/H2B/H3 domain-containing protein</fullName>
    </recommendedName>
</protein>
<dbReference type="Pfam" id="PF00125">
    <property type="entry name" value="Histone"/>
    <property type="match status" value="1"/>
</dbReference>
<feature type="domain" description="Core Histone H2A/H2B/H3" evidence="2">
    <location>
        <begin position="2"/>
        <end position="41"/>
    </location>
</feature>
<dbReference type="InterPro" id="IPR007125">
    <property type="entry name" value="H2A/H2B/H3"/>
</dbReference>
<gene>
    <name evidence="3" type="ORF">SPARVUS_LOCUS113731</name>
</gene>
<evidence type="ECO:0000313" key="4">
    <source>
        <dbReference type="Proteomes" id="UP001162483"/>
    </source>
</evidence>
<proteinExistence type="inferred from homology"/>
<reference evidence="3" key="1">
    <citation type="submission" date="2023-05" db="EMBL/GenBank/DDBJ databases">
        <authorList>
            <person name="Stuckert A."/>
        </authorList>
    </citation>
    <scope>NUCLEOTIDE SEQUENCE</scope>
</reference>
<comment type="caution">
    <text evidence="3">The sequence shown here is derived from an EMBL/GenBank/DDBJ whole genome shotgun (WGS) entry which is preliminary data.</text>
</comment>
<dbReference type="SMART" id="SM00428">
    <property type="entry name" value="H3"/>
    <property type="match status" value="1"/>
</dbReference>
<dbReference type="InterPro" id="IPR000164">
    <property type="entry name" value="Histone_H3/CENP-A"/>
</dbReference>
<name>A0ABN9ABV5_9NEOB</name>